<dbReference type="EMBL" id="JAACJN010000028">
    <property type="protein sequence ID" value="KAF5388634.1"/>
    <property type="molecule type" value="Genomic_DNA"/>
</dbReference>
<name>A0A8H5HSD3_9AGAR</name>
<protein>
    <submittedName>
        <fullName evidence="2">Uncharacterized protein</fullName>
    </submittedName>
</protein>
<dbReference type="Proteomes" id="UP000518752">
    <property type="component" value="Unassembled WGS sequence"/>
</dbReference>
<feature type="region of interest" description="Disordered" evidence="1">
    <location>
        <begin position="1"/>
        <end position="47"/>
    </location>
</feature>
<gene>
    <name evidence="2" type="ORF">D9757_004871</name>
</gene>
<comment type="caution">
    <text evidence="2">The sequence shown here is derived from an EMBL/GenBank/DDBJ whole genome shotgun (WGS) entry which is preliminary data.</text>
</comment>
<dbReference type="OrthoDB" id="3171382at2759"/>
<feature type="compositionally biased region" description="Basic and acidic residues" evidence="1">
    <location>
        <begin position="27"/>
        <end position="36"/>
    </location>
</feature>
<keyword evidence="3" id="KW-1185">Reference proteome</keyword>
<feature type="region of interest" description="Disordered" evidence="1">
    <location>
        <begin position="121"/>
        <end position="148"/>
    </location>
</feature>
<evidence type="ECO:0000313" key="2">
    <source>
        <dbReference type="EMBL" id="KAF5388634.1"/>
    </source>
</evidence>
<accession>A0A8H5HSD3</accession>
<organism evidence="2 3">
    <name type="scientific">Collybiopsis confluens</name>
    <dbReference type="NCBI Taxonomy" id="2823264"/>
    <lineage>
        <taxon>Eukaryota</taxon>
        <taxon>Fungi</taxon>
        <taxon>Dikarya</taxon>
        <taxon>Basidiomycota</taxon>
        <taxon>Agaricomycotina</taxon>
        <taxon>Agaricomycetes</taxon>
        <taxon>Agaricomycetidae</taxon>
        <taxon>Agaricales</taxon>
        <taxon>Marasmiineae</taxon>
        <taxon>Omphalotaceae</taxon>
        <taxon>Collybiopsis</taxon>
    </lineage>
</organism>
<sequence>MNDGKAKYALPPEGQTELIPPILGGTKGKDVTRDTQDSSSSKPSTKPETRYWDTGYYLFSSSSVFGTVEHFFSMTQDLSKLASTQKRQDRIKREWLEYQDWLERNGGAEGVEKMEDELFNDGQSSQSDEAKKYWGHRPPRRPGSDFASSQLRSLLAPSKRALELFSTDISAGTYIQFMDKMWEKAGTREPYDLARRSWEKWMKAWKNSKDGDDKEKDL</sequence>
<evidence type="ECO:0000313" key="3">
    <source>
        <dbReference type="Proteomes" id="UP000518752"/>
    </source>
</evidence>
<proteinExistence type="predicted"/>
<evidence type="ECO:0000256" key="1">
    <source>
        <dbReference type="SAM" id="MobiDB-lite"/>
    </source>
</evidence>
<reference evidence="2 3" key="1">
    <citation type="journal article" date="2020" name="ISME J.">
        <title>Uncovering the hidden diversity of litter-decomposition mechanisms in mushroom-forming fungi.</title>
        <authorList>
            <person name="Floudas D."/>
            <person name="Bentzer J."/>
            <person name="Ahren D."/>
            <person name="Johansson T."/>
            <person name="Persson P."/>
            <person name="Tunlid A."/>
        </authorList>
    </citation>
    <scope>NUCLEOTIDE SEQUENCE [LARGE SCALE GENOMIC DNA]</scope>
    <source>
        <strain evidence="2 3">CBS 406.79</strain>
    </source>
</reference>
<dbReference type="AlphaFoldDB" id="A0A8H5HSD3"/>